<comment type="subcellular location">
    <subcellularLocation>
        <location evidence="1">Membrane</location>
        <topology evidence="1">Multi-pass membrane protein</topology>
    </subcellularLocation>
</comment>
<dbReference type="AlphaFoldDB" id="K0SEZ6"/>
<comment type="caution">
    <text evidence="6">The sequence shown here is derived from an EMBL/GenBank/DDBJ whole genome shotgun (WGS) entry which is preliminary data.</text>
</comment>
<keyword evidence="3" id="KW-0812">Transmembrane</keyword>
<accession>K0SEZ6</accession>
<dbReference type="SUPFAM" id="SSF50405">
    <property type="entry name" value="Actin-crosslinking proteins"/>
    <property type="match status" value="2"/>
</dbReference>
<keyword evidence="7" id="KW-1185">Reference proteome</keyword>
<dbReference type="Gene3D" id="6.10.110.10">
    <property type="match status" value="1"/>
</dbReference>
<dbReference type="InterPro" id="IPR009311">
    <property type="entry name" value="IFI6/IFI27-like"/>
</dbReference>
<name>K0SEZ6_THAOC</name>
<evidence type="ECO:0000313" key="6">
    <source>
        <dbReference type="EMBL" id="EJK63940.1"/>
    </source>
</evidence>
<organism evidence="6 7">
    <name type="scientific">Thalassiosira oceanica</name>
    <name type="common">Marine diatom</name>
    <dbReference type="NCBI Taxonomy" id="159749"/>
    <lineage>
        <taxon>Eukaryota</taxon>
        <taxon>Sar</taxon>
        <taxon>Stramenopiles</taxon>
        <taxon>Ochrophyta</taxon>
        <taxon>Bacillariophyta</taxon>
        <taxon>Coscinodiscophyceae</taxon>
        <taxon>Thalassiosirophycidae</taxon>
        <taxon>Thalassiosirales</taxon>
        <taxon>Thalassiosiraceae</taxon>
        <taxon>Thalassiosira</taxon>
    </lineage>
</organism>
<evidence type="ECO:0000256" key="4">
    <source>
        <dbReference type="ARBA" id="ARBA00022989"/>
    </source>
</evidence>
<gene>
    <name evidence="6" type="ORF">THAOC_15375</name>
</gene>
<reference evidence="6 7" key="1">
    <citation type="journal article" date="2012" name="Genome Biol.">
        <title>Genome and low-iron response of an oceanic diatom adapted to chronic iron limitation.</title>
        <authorList>
            <person name="Lommer M."/>
            <person name="Specht M."/>
            <person name="Roy A.S."/>
            <person name="Kraemer L."/>
            <person name="Andreson R."/>
            <person name="Gutowska M.A."/>
            <person name="Wolf J."/>
            <person name="Bergner S.V."/>
            <person name="Schilhabel M.B."/>
            <person name="Klostermeier U.C."/>
            <person name="Beiko R.G."/>
            <person name="Rosenstiel P."/>
            <person name="Hippler M."/>
            <person name="Laroche J."/>
        </authorList>
    </citation>
    <scope>NUCLEOTIDE SEQUENCE [LARGE SCALE GENOMIC DNA]</scope>
    <source>
        <strain evidence="6 7">CCMP1005</strain>
    </source>
</reference>
<evidence type="ECO:0000256" key="1">
    <source>
        <dbReference type="ARBA" id="ARBA00004141"/>
    </source>
</evidence>
<dbReference type="Pfam" id="PF06140">
    <property type="entry name" value="Ifi-6-16"/>
    <property type="match status" value="1"/>
</dbReference>
<dbReference type="InterPro" id="IPR038213">
    <property type="entry name" value="IFI6/IFI27-like_sf"/>
</dbReference>
<dbReference type="InterPro" id="IPR008999">
    <property type="entry name" value="Actin-crosslinking"/>
</dbReference>
<dbReference type="EMBL" id="AGNL01017847">
    <property type="protein sequence ID" value="EJK63940.1"/>
    <property type="molecule type" value="Genomic_DNA"/>
</dbReference>
<keyword evidence="4" id="KW-1133">Transmembrane helix</keyword>
<evidence type="ECO:0000313" key="7">
    <source>
        <dbReference type="Proteomes" id="UP000266841"/>
    </source>
</evidence>
<evidence type="ECO:0000256" key="5">
    <source>
        <dbReference type="ARBA" id="ARBA00023136"/>
    </source>
</evidence>
<dbReference type="Gene3D" id="2.80.10.50">
    <property type="match status" value="2"/>
</dbReference>
<dbReference type="Proteomes" id="UP000266841">
    <property type="component" value="Unassembled WGS sequence"/>
</dbReference>
<evidence type="ECO:0008006" key="8">
    <source>
        <dbReference type="Google" id="ProtNLM"/>
    </source>
</evidence>
<protein>
    <recommendedName>
        <fullName evidence="8">Fascin domain-containing protein</fullName>
    </recommendedName>
</protein>
<dbReference type="eggNOG" id="ENOG502RETH">
    <property type="taxonomic scope" value="Eukaryota"/>
</dbReference>
<dbReference type="OrthoDB" id="50989at2759"/>
<dbReference type="PANTHER" id="PTHR16932:SF18">
    <property type="entry name" value="INTERFERON, ALPHA-INDUCIBLE PROTEIN 27-LIKE 2"/>
    <property type="match status" value="1"/>
</dbReference>
<dbReference type="PANTHER" id="PTHR16932">
    <property type="entry name" value="INTERFERON ALPHA-INDUCIBLE PROTEIN 27"/>
    <property type="match status" value="1"/>
</dbReference>
<dbReference type="OMA" id="NWKGWEV"/>
<dbReference type="GO" id="GO:0016020">
    <property type="term" value="C:membrane"/>
    <property type="evidence" value="ECO:0007669"/>
    <property type="project" value="UniProtKB-SubCell"/>
</dbReference>
<evidence type="ECO:0000256" key="3">
    <source>
        <dbReference type="ARBA" id="ARBA00022692"/>
    </source>
</evidence>
<evidence type="ECO:0000256" key="2">
    <source>
        <dbReference type="ARBA" id="ARBA00007262"/>
    </source>
</evidence>
<keyword evidence="5" id="KW-0472">Membrane</keyword>
<sequence>MLNKNTAFFCIPSMEESGHELCFISHPTYDRRVGCNIFGQIVTTGNWKGWEVWRFHRSDDDGTFIITSWTRDHKVLCSDGSGRVFTTKNKEGCWEKWRISRQPGTHGVKIQSVEHDRFLAFSGHDLYTMDKEEDTVWHLEPAHGNQFFISATCQDKRLSSSEDHPFTHRNRKPWEKCCEKWVIEPTYSEMGNFTIRSLERGKYLGSEQDGRLVLSESKHHWSIESSPHEGSVVIKSVEHDLQLSCDENGHAHTTYRACGRKTWRLEPIMPCTISSKQIVGTGSAAIISAVAAPFAVVGIVGAIGFGSGGITAGSIAAWMMSTEAIAAGGGVAAGGTVATLQSIGAAGLGAAGASVAAATGAVVGGGLSSAGVAAASNALNPPLLAAEHDVIVGLDGVAHEGPVDGAAVDGVLAEEAEGLDREALVRHLWRLDDERSASDRMMAADLRNEAHINLP</sequence>
<comment type="similarity">
    <text evidence="2">Belongs to the IFI6/IFI27 family.</text>
</comment>
<proteinExistence type="inferred from homology"/>